<proteinExistence type="inferred from homology"/>
<dbReference type="InterPro" id="IPR026992">
    <property type="entry name" value="DIOX_N"/>
</dbReference>
<evidence type="ECO:0000259" key="11">
    <source>
        <dbReference type="PROSITE" id="PS51471"/>
    </source>
</evidence>
<keyword evidence="6" id="KW-0223">Dioxygenase</keyword>
<dbReference type="AlphaFoldDB" id="A0ABD3TBD4"/>
<keyword evidence="4 10" id="KW-0479">Metal-binding</keyword>
<protein>
    <recommendedName>
        <fullName evidence="11">Fe2OG dioxygenase domain-containing protein</fullName>
    </recommendedName>
</protein>
<comment type="similarity">
    <text evidence="3 10">Belongs to the iron/ascorbate-dependent oxidoreductase family.</text>
</comment>
<dbReference type="Gene3D" id="2.60.120.330">
    <property type="entry name" value="B-lactam Antibiotic, Isopenicillin N Synthase, Chain"/>
    <property type="match status" value="1"/>
</dbReference>
<evidence type="ECO:0000256" key="4">
    <source>
        <dbReference type="ARBA" id="ARBA00022723"/>
    </source>
</evidence>
<organism evidence="12 13">
    <name type="scientific">Penstemon smallii</name>
    <dbReference type="NCBI Taxonomy" id="265156"/>
    <lineage>
        <taxon>Eukaryota</taxon>
        <taxon>Viridiplantae</taxon>
        <taxon>Streptophyta</taxon>
        <taxon>Embryophyta</taxon>
        <taxon>Tracheophyta</taxon>
        <taxon>Spermatophyta</taxon>
        <taxon>Magnoliopsida</taxon>
        <taxon>eudicotyledons</taxon>
        <taxon>Gunneridae</taxon>
        <taxon>Pentapetalae</taxon>
        <taxon>asterids</taxon>
        <taxon>lamiids</taxon>
        <taxon>Lamiales</taxon>
        <taxon>Plantaginaceae</taxon>
        <taxon>Cheloneae</taxon>
        <taxon>Penstemon</taxon>
    </lineage>
</organism>
<evidence type="ECO:0000256" key="5">
    <source>
        <dbReference type="ARBA" id="ARBA00022896"/>
    </source>
</evidence>
<evidence type="ECO:0000256" key="9">
    <source>
        <dbReference type="ARBA" id="ARBA00023241"/>
    </source>
</evidence>
<keyword evidence="7 10" id="KW-0560">Oxidoreductase</keyword>
<evidence type="ECO:0000256" key="2">
    <source>
        <dbReference type="ARBA" id="ARBA00001962"/>
    </source>
</evidence>
<accession>A0ABD3TBD4</accession>
<evidence type="ECO:0000256" key="1">
    <source>
        <dbReference type="ARBA" id="ARBA00001961"/>
    </source>
</evidence>
<dbReference type="InterPro" id="IPR027443">
    <property type="entry name" value="IPNS-like_sf"/>
</dbReference>
<dbReference type="InterPro" id="IPR005123">
    <property type="entry name" value="Oxoglu/Fe-dep_dioxygenase_dom"/>
</dbReference>
<keyword evidence="8 10" id="KW-0408">Iron</keyword>
<dbReference type="GO" id="GO:0046148">
    <property type="term" value="P:pigment biosynthetic process"/>
    <property type="evidence" value="ECO:0007669"/>
    <property type="project" value="UniProtKB-ARBA"/>
</dbReference>
<keyword evidence="5" id="KW-0847">Vitamin C</keyword>
<evidence type="ECO:0000256" key="6">
    <source>
        <dbReference type="ARBA" id="ARBA00022964"/>
    </source>
</evidence>
<dbReference type="Pfam" id="PF03171">
    <property type="entry name" value="2OG-FeII_Oxy"/>
    <property type="match status" value="1"/>
</dbReference>
<evidence type="ECO:0000313" key="13">
    <source>
        <dbReference type="Proteomes" id="UP001634393"/>
    </source>
</evidence>
<dbReference type="GO" id="GO:0009813">
    <property type="term" value="P:flavonoid biosynthetic process"/>
    <property type="evidence" value="ECO:0007669"/>
    <property type="project" value="UniProtKB-KW"/>
</dbReference>
<dbReference type="PROSITE" id="PS51471">
    <property type="entry name" value="FE2OG_OXY"/>
    <property type="match status" value="1"/>
</dbReference>
<dbReference type="GO" id="GO:0016706">
    <property type="term" value="F:2-oxoglutarate-dependent dioxygenase activity"/>
    <property type="evidence" value="ECO:0007669"/>
    <property type="project" value="UniProtKB-ARBA"/>
</dbReference>
<dbReference type="GO" id="GO:0009805">
    <property type="term" value="P:coumarin biosynthetic process"/>
    <property type="evidence" value="ECO:0007669"/>
    <property type="project" value="UniProtKB-ARBA"/>
</dbReference>
<dbReference type="SUPFAM" id="SSF51197">
    <property type="entry name" value="Clavaminate synthase-like"/>
    <property type="match status" value="1"/>
</dbReference>
<comment type="caution">
    <text evidence="12">The sequence shown here is derived from an EMBL/GenBank/DDBJ whole genome shotgun (WGS) entry which is preliminary data.</text>
</comment>
<evidence type="ECO:0000256" key="7">
    <source>
        <dbReference type="ARBA" id="ARBA00023002"/>
    </source>
</evidence>
<reference evidence="12 13" key="1">
    <citation type="submission" date="2024-12" db="EMBL/GenBank/DDBJ databases">
        <title>The unique morphological basis and parallel evolutionary history of personate flowers in Penstemon.</title>
        <authorList>
            <person name="Depatie T.H."/>
            <person name="Wessinger C.A."/>
        </authorList>
    </citation>
    <scope>NUCLEOTIDE SEQUENCE [LARGE SCALE GENOMIC DNA]</scope>
    <source>
        <strain evidence="12">WTNN_2</strain>
        <tissue evidence="12">Leaf</tissue>
    </source>
</reference>
<evidence type="ECO:0000256" key="3">
    <source>
        <dbReference type="ARBA" id="ARBA00008056"/>
    </source>
</evidence>
<comment type="cofactor">
    <cofactor evidence="2">
        <name>Fe cation</name>
        <dbReference type="ChEBI" id="CHEBI:24875"/>
    </cofactor>
</comment>
<dbReference type="EMBL" id="JBJXBP010000004">
    <property type="protein sequence ID" value="KAL3833568.1"/>
    <property type="molecule type" value="Genomic_DNA"/>
</dbReference>
<dbReference type="Proteomes" id="UP001634393">
    <property type="component" value="Unassembled WGS sequence"/>
</dbReference>
<name>A0ABD3TBD4_9LAMI</name>
<dbReference type="InterPro" id="IPR050295">
    <property type="entry name" value="Plant_2OG-oxidoreductases"/>
</dbReference>
<evidence type="ECO:0000256" key="10">
    <source>
        <dbReference type="RuleBase" id="RU003682"/>
    </source>
</evidence>
<dbReference type="GO" id="GO:0002238">
    <property type="term" value="P:response to molecule of fungal origin"/>
    <property type="evidence" value="ECO:0007669"/>
    <property type="project" value="UniProtKB-ARBA"/>
</dbReference>
<keyword evidence="9" id="KW-0284">Flavonoid biosynthesis</keyword>
<dbReference type="FunFam" id="2.60.120.330:FF:000009">
    <property type="entry name" value="Flavonol synthase"/>
    <property type="match status" value="1"/>
</dbReference>
<comment type="cofactor">
    <cofactor evidence="1">
        <name>L-ascorbate</name>
        <dbReference type="ChEBI" id="CHEBI:38290"/>
    </cofactor>
</comment>
<feature type="domain" description="Fe2OG dioxygenase" evidence="11">
    <location>
        <begin position="212"/>
        <end position="297"/>
    </location>
</feature>
<dbReference type="Pfam" id="PF14226">
    <property type="entry name" value="DIOX_N"/>
    <property type="match status" value="1"/>
</dbReference>
<dbReference type="GO" id="GO:0046872">
    <property type="term" value="F:metal ion binding"/>
    <property type="evidence" value="ECO:0007669"/>
    <property type="project" value="UniProtKB-KW"/>
</dbReference>
<gene>
    <name evidence="12" type="ORF">ACJIZ3_008304</name>
</gene>
<dbReference type="InterPro" id="IPR044861">
    <property type="entry name" value="IPNS-like_FE2OG_OXY"/>
</dbReference>
<evidence type="ECO:0000313" key="12">
    <source>
        <dbReference type="EMBL" id="KAL3833568.1"/>
    </source>
</evidence>
<keyword evidence="13" id="KW-1185">Reference proteome</keyword>
<dbReference type="PANTHER" id="PTHR47991">
    <property type="entry name" value="OXOGLUTARATE/IRON-DEPENDENT DIOXYGENASE"/>
    <property type="match status" value="1"/>
</dbReference>
<evidence type="ECO:0000256" key="8">
    <source>
        <dbReference type="ARBA" id="ARBA00023004"/>
    </source>
</evidence>
<sequence>MVSAISPSPRVEILSSSGIKSIPKEYIRTTEELKSINDIFVEEKSNEGPQLPTIDLEAINSEDEEVRNKCHEELKKAAMEWGVMHLINHGIPEELMDRVRTTGREFFELPVEEKEKYANNQEAGNVQGYGSKLANNASGQLEWEDYFFHCVFPEDKRDLSIWPKDPVDYIPTTSEYAKQLRSLSTKILSVLSLGLGLEEERLEKEVGGIEELILQMKINYYPKCPQPELALGVEAHTDVSALTFILHNMVPGLQLFYEGKWVTAKCILSNGKYKSILHRGLVNKEKVRISWAVFCEPPKEKIILKPLPETVSETEPPLYPPRTFAQHIKHKLFRKSEDEVEKPNEEILVQKKLNEETIVHKPNEGTI</sequence>
<dbReference type="GO" id="GO:0031418">
    <property type="term" value="F:L-ascorbic acid binding"/>
    <property type="evidence" value="ECO:0007669"/>
    <property type="project" value="UniProtKB-KW"/>
</dbReference>